<dbReference type="Proteomes" id="UP001430360">
    <property type="component" value="Unassembled WGS sequence"/>
</dbReference>
<name>A0ABS8U9C4_9GAMM</name>
<accession>A0ABS8U9C4</accession>
<protein>
    <submittedName>
        <fullName evidence="3">Transcriptional regulator</fullName>
    </submittedName>
</protein>
<evidence type="ECO:0000256" key="1">
    <source>
        <dbReference type="SAM" id="MobiDB-lite"/>
    </source>
</evidence>
<evidence type="ECO:0000259" key="2">
    <source>
        <dbReference type="PROSITE" id="PS50943"/>
    </source>
</evidence>
<keyword evidence="4" id="KW-1185">Reference proteome</keyword>
<dbReference type="RefSeq" id="WP_232580523.1">
    <property type="nucleotide sequence ID" value="NZ_CP089507.1"/>
</dbReference>
<organism evidence="3 4">
    <name type="scientific">Luteimonas fraxinea</name>
    <dbReference type="NCBI Taxonomy" id="2901869"/>
    <lineage>
        <taxon>Bacteria</taxon>
        <taxon>Pseudomonadati</taxon>
        <taxon>Pseudomonadota</taxon>
        <taxon>Gammaproteobacteria</taxon>
        <taxon>Lysobacterales</taxon>
        <taxon>Lysobacteraceae</taxon>
        <taxon>Luteimonas</taxon>
    </lineage>
</organism>
<dbReference type="EMBL" id="JAJQKU010000001">
    <property type="protein sequence ID" value="MCD9095359.1"/>
    <property type="molecule type" value="Genomic_DNA"/>
</dbReference>
<dbReference type="PROSITE" id="PS50943">
    <property type="entry name" value="HTH_CROC1"/>
    <property type="match status" value="1"/>
</dbReference>
<dbReference type="SMART" id="SM00530">
    <property type="entry name" value="HTH_XRE"/>
    <property type="match status" value="1"/>
</dbReference>
<dbReference type="InterPro" id="IPR010982">
    <property type="entry name" value="Lambda_DNA-bd_dom_sf"/>
</dbReference>
<dbReference type="SUPFAM" id="SSF47413">
    <property type="entry name" value="lambda repressor-like DNA-binding domains"/>
    <property type="match status" value="1"/>
</dbReference>
<feature type="compositionally biased region" description="Basic and acidic residues" evidence="1">
    <location>
        <begin position="120"/>
        <end position="130"/>
    </location>
</feature>
<reference evidence="3" key="1">
    <citation type="submission" date="2021-12" db="EMBL/GenBank/DDBJ databases">
        <authorList>
            <person name="Ulrich A."/>
        </authorList>
    </citation>
    <scope>NUCLEOTIDE SEQUENCE</scope>
    <source>
        <strain evidence="3">A1P009</strain>
    </source>
</reference>
<feature type="domain" description="HTH cro/C1-type" evidence="2">
    <location>
        <begin position="20"/>
        <end position="79"/>
    </location>
</feature>
<comment type="caution">
    <text evidence="3">The sequence shown here is derived from an EMBL/GenBank/DDBJ whole genome shotgun (WGS) entry which is preliminary data.</text>
</comment>
<sequence>MPLPVHVPKKSPRAIFSARIKQARDLRGIPSQRALGVMMGLTKKRASSRVNRYENEASGVDLDGLETLAQALRVPMAYLVAEDEATADILLSLAALSAGERRKLAARLKEEFQTSATPEDVVHGPDEASG</sequence>
<dbReference type="Gene3D" id="1.10.260.40">
    <property type="entry name" value="lambda repressor-like DNA-binding domains"/>
    <property type="match status" value="1"/>
</dbReference>
<evidence type="ECO:0000313" key="3">
    <source>
        <dbReference type="EMBL" id="MCD9095359.1"/>
    </source>
</evidence>
<dbReference type="InterPro" id="IPR001387">
    <property type="entry name" value="Cro/C1-type_HTH"/>
</dbReference>
<reference evidence="3" key="2">
    <citation type="journal article" date="2022" name="Syst. Appl. Microbiol.">
        <title>Physiological and genomic characterisation of Luteimonas fraxinea sp. nov., a bacterial species associated with trees tolerant to ash dieback.</title>
        <authorList>
            <person name="Ulrich K."/>
            <person name="Becker R."/>
            <person name="Behrendt U."/>
            <person name="Kube M."/>
            <person name="Schneck V."/>
            <person name="Ulrich A."/>
        </authorList>
    </citation>
    <scope>NUCLEOTIDE SEQUENCE</scope>
    <source>
        <strain evidence="3">A1P009</strain>
    </source>
</reference>
<feature type="region of interest" description="Disordered" evidence="1">
    <location>
        <begin position="110"/>
        <end position="130"/>
    </location>
</feature>
<evidence type="ECO:0000313" key="4">
    <source>
        <dbReference type="Proteomes" id="UP001430360"/>
    </source>
</evidence>
<proteinExistence type="predicted"/>
<gene>
    <name evidence="3" type="ORF">LTT95_00170</name>
</gene>